<gene>
    <name evidence="6" type="primary">pyrC</name>
    <name evidence="8" type="ORF">HYY65_07230</name>
</gene>
<feature type="binding site" evidence="6">
    <location>
        <position position="61"/>
    </location>
    <ligand>
        <name>Zn(2+)</name>
        <dbReference type="ChEBI" id="CHEBI:29105"/>
        <label>1</label>
    </ligand>
</feature>
<dbReference type="GO" id="GO:0005737">
    <property type="term" value="C:cytoplasm"/>
    <property type="evidence" value="ECO:0007669"/>
    <property type="project" value="TreeGrafter"/>
</dbReference>
<evidence type="ECO:0000313" key="9">
    <source>
        <dbReference type="Proteomes" id="UP000741360"/>
    </source>
</evidence>
<comment type="pathway">
    <text evidence="6">Pyrimidine metabolism; UMP biosynthesis via de novo pathway; (S)-dihydroorotate from bicarbonate: step 3/3.</text>
</comment>
<organism evidence="8 9">
    <name type="scientific">Tectimicrobiota bacterium</name>
    <dbReference type="NCBI Taxonomy" id="2528274"/>
    <lineage>
        <taxon>Bacteria</taxon>
        <taxon>Pseudomonadati</taxon>
        <taxon>Nitrospinota/Tectimicrobiota group</taxon>
        <taxon>Candidatus Tectimicrobiota</taxon>
    </lineage>
</organism>
<feature type="binding site" evidence="6">
    <location>
        <position position="310"/>
    </location>
    <ligand>
        <name>substrate</name>
    </ligand>
</feature>
<feature type="binding site" evidence="6">
    <location>
        <position position="233"/>
    </location>
    <ligand>
        <name>Zn(2+)</name>
        <dbReference type="ChEBI" id="CHEBI:29105"/>
        <label>2</label>
    </ligand>
</feature>
<feature type="binding site" evidence="6">
    <location>
        <position position="63"/>
    </location>
    <ligand>
        <name>Zn(2+)</name>
        <dbReference type="ChEBI" id="CHEBI:29105"/>
        <label>1</label>
    </ligand>
</feature>
<comment type="catalytic activity">
    <reaction evidence="6">
        <text>(S)-dihydroorotate + H2O = N-carbamoyl-L-aspartate + H(+)</text>
        <dbReference type="Rhea" id="RHEA:24296"/>
        <dbReference type="ChEBI" id="CHEBI:15377"/>
        <dbReference type="ChEBI" id="CHEBI:15378"/>
        <dbReference type="ChEBI" id="CHEBI:30864"/>
        <dbReference type="ChEBI" id="CHEBI:32814"/>
        <dbReference type="EC" id="3.5.2.3"/>
    </reaction>
</comment>
<feature type="binding site" evidence="6">
    <location>
        <position position="153"/>
    </location>
    <ligand>
        <name>Zn(2+)</name>
        <dbReference type="ChEBI" id="CHEBI:29105"/>
        <label>1</label>
    </ligand>
</feature>
<keyword evidence="6" id="KW-0862">Zinc</keyword>
<evidence type="ECO:0000256" key="1">
    <source>
        <dbReference type="ARBA" id="ARBA00002368"/>
    </source>
</evidence>
<feature type="binding site" evidence="6">
    <location>
        <position position="180"/>
    </location>
    <ligand>
        <name>Zn(2+)</name>
        <dbReference type="ChEBI" id="CHEBI:29105"/>
        <label>2</label>
    </ligand>
</feature>
<evidence type="ECO:0000256" key="6">
    <source>
        <dbReference type="HAMAP-Rule" id="MF_00220"/>
    </source>
</evidence>
<reference evidence="8" key="1">
    <citation type="submission" date="2020-07" db="EMBL/GenBank/DDBJ databases">
        <title>Huge and variable diversity of episymbiotic CPR bacteria and DPANN archaea in groundwater ecosystems.</title>
        <authorList>
            <person name="He C.Y."/>
            <person name="Keren R."/>
            <person name="Whittaker M."/>
            <person name="Farag I.F."/>
            <person name="Doudna J."/>
            <person name="Cate J.H.D."/>
            <person name="Banfield J.F."/>
        </authorList>
    </citation>
    <scope>NUCLEOTIDE SEQUENCE</scope>
    <source>
        <strain evidence="8">NC_groundwater_717_Ag_S-0.2um_59_8</strain>
    </source>
</reference>
<dbReference type="InterPro" id="IPR032466">
    <property type="entry name" value="Metal_Hydrolase"/>
</dbReference>
<dbReference type="Gene3D" id="3.20.20.140">
    <property type="entry name" value="Metal-dependent hydrolases"/>
    <property type="match status" value="1"/>
</dbReference>
<keyword evidence="3 6" id="KW-0479">Metal-binding</keyword>
<feature type="binding site" evidence="6">
    <location>
        <position position="306"/>
    </location>
    <ligand>
        <name>Zn(2+)</name>
        <dbReference type="ChEBI" id="CHEBI:29105"/>
        <label>1</label>
    </ligand>
</feature>
<dbReference type="Proteomes" id="UP000741360">
    <property type="component" value="Unassembled WGS sequence"/>
</dbReference>
<dbReference type="InterPro" id="IPR011059">
    <property type="entry name" value="Metal-dep_hydrolase_composite"/>
</dbReference>
<dbReference type="EC" id="3.5.2.3" evidence="6"/>
<comment type="cofactor">
    <cofactor evidence="6">
        <name>Zn(2+)</name>
        <dbReference type="ChEBI" id="CHEBI:29105"/>
    </cofactor>
    <text evidence="6">Binds 2 Zn(2+) ions per subunit.</text>
</comment>
<name>A0A932GPL9_UNCTE</name>
<feature type="active site" evidence="6">
    <location>
        <position position="306"/>
    </location>
</feature>
<evidence type="ECO:0000256" key="2">
    <source>
        <dbReference type="ARBA" id="ARBA00010286"/>
    </source>
</evidence>
<accession>A0A932GPL9</accession>
<evidence type="ECO:0000256" key="4">
    <source>
        <dbReference type="ARBA" id="ARBA00022801"/>
    </source>
</evidence>
<dbReference type="InterPro" id="IPR002195">
    <property type="entry name" value="Dihydroorotase_CS"/>
</dbReference>
<comment type="function">
    <text evidence="1 6">Catalyzes the reversible cyclization of carbamoyl aspartate to dihydroorotate.</text>
</comment>
<protein>
    <recommendedName>
        <fullName evidence="6">Dihydroorotase</fullName>
        <shortName evidence="6">DHOase</shortName>
        <ecNumber evidence="6">3.5.2.3</ecNumber>
    </recommendedName>
</protein>
<sequence length="447" mass="48377">MEKLLIRGGHVLDPSRGIDAEMDLLIEKGRIAALGPPGTLLAEEILAAHGRCVVPGFVDMHTHLREPGFDYKETIRTGTAAAAAGGFTSVACMANTQPVNDNRTVTEYILEKARLEGSANVYPIGAVSKGLGGEELAEIGEMAEAGIVGISDDGQPVRDSHLMRRALEYASMFGLPVISHCEDKTICPGGVMNESFVSTELGLNPIPNACEEIMVARDILLAELTRGRLHIAHVSTAGSVHLIRDAKRRGVPVTCEVTPHHLFLTDEAVRSFDTTTKVNPPLRTAADGAALREGLRDGTIDAIATDHAPHEQAAKELDFSMAPFGLIGLETAFPLCLRLVKEGVLTLSQLIAKMTVEPARILSIPKGSLAVGSDADLAILDLEKRYVIDVRNFRSRSRNCPFDGWEVQGKAVCTLRAGEIVYEAENLRERSARTSWSYDNLPRKIVY</sequence>
<dbReference type="GO" id="GO:0004151">
    <property type="term" value="F:dihydroorotase activity"/>
    <property type="evidence" value="ECO:0007669"/>
    <property type="project" value="UniProtKB-UniRule"/>
</dbReference>
<comment type="caution">
    <text evidence="8">The sequence shown here is derived from an EMBL/GenBank/DDBJ whole genome shotgun (WGS) entry which is preliminary data.</text>
</comment>
<dbReference type="SUPFAM" id="SSF51556">
    <property type="entry name" value="Metallo-dependent hydrolases"/>
    <property type="match status" value="1"/>
</dbReference>
<dbReference type="SUPFAM" id="SSF51338">
    <property type="entry name" value="Composite domain of metallo-dependent hydrolases"/>
    <property type="match status" value="1"/>
</dbReference>
<dbReference type="InterPro" id="IPR050138">
    <property type="entry name" value="DHOase/Allantoinase_Hydrolase"/>
</dbReference>
<dbReference type="CDD" id="cd01317">
    <property type="entry name" value="DHOase_IIa"/>
    <property type="match status" value="1"/>
</dbReference>
<dbReference type="Gene3D" id="2.30.40.10">
    <property type="entry name" value="Urease, subunit C, domain 1"/>
    <property type="match status" value="1"/>
</dbReference>
<dbReference type="PROSITE" id="PS00483">
    <property type="entry name" value="DIHYDROOROTASE_2"/>
    <property type="match status" value="1"/>
</dbReference>
<dbReference type="GO" id="GO:0006145">
    <property type="term" value="P:purine nucleobase catabolic process"/>
    <property type="evidence" value="ECO:0007669"/>
    <property type="project" value="TreeGrafter"/>
</dbReference>
<feature type="binding site" evidence="6">
    <location>
        <position position="153"/>
    </location>
    <ligand>
        <name>Zn(2+)</name>
        <dbReference type="ChEBI" id="CHEBI:29105"/>
        <label>2</label>
    </ligand>
</feature>
<dbReference type="NCBIfam" id="TIGR00857">
    <property type="entry name" value="pyrC_multi"/>
    <property type="match status" value="1"/>
</dbReference>
<comment type="similarity">
    <text evidence="2 6">Belongs to the metallo-dependent hydrolases superfamily. DHOase family. Class I DHOase subfamily.</text>
</comment>
<feature type="binding site" evidence="6">
    <location>
        <position position="279"/>
    </location>
    <ligand>
        <name>substrate</name>
    </ligand>
</feature>
<dbReference type="Pfam" id="PF12890">
    <property type="entry name" value="DHOase"/>
    <property type="match status" value="1"/>
</dbReference>
<feature type="binding site" evidence="6">
    <location>
        <begin position="63"/>
        <end position="65"/>
    </location>
    <ligand>
        <name>substrate</name>
    </ligand>
</feature>
<dbReference type="InterPro" id="IPR004722">
    <property type="entry name" value="DHOase"/>
</dbReference>
<dbReference type="AlphaFoldDB" id="A0A932GPL9"/>
<dbReference type="GO" id="GO:0008270">
    <property type="term" value="F:zinc ion binding"/>
    <property type="evidence" value="ECO:0007669"/>
    <property type="project" value="UniProtKB-UniRule"/>
</dbReference>
<feature type="domain" description="Dihydroorotase catalytic" evidence="7">
    <location>
        <begin position="50"/>
        <end position="237"/>
    </location>
</feature>
<evidence type="ECO:0000256" key="5">
    <source>
        <dbReference type="ARBA" id="ARBA00022975"/>
    </source>
</evidence>
<proteinExistence type="inferred from homology"/>
<keyword evidence="5 6" id="KW-0665">Pyrimidine biosynthesis</keyword>
<feature type="binding site" evidence="6">
    <location>
        <begin position="324"/>
        <end position="325"/>
    </location>
    <ligand>
        <name>substrate</name>
    </ligand>
</feature>
<dbReference type="InterPro" id="IPR024403">
    <property type="entry name" value="DHOase_cat"/>
</dbReference>
<keyword evidence="4 6" id="KW-0378">Hydrolase</keyword>
<dbReference type="PANTHER" id="PTHR43668:SF2">
    <property type="entry name" value="ALLANTOINASE"/>
    <property type="match status" value="1"/>
</dbReference>
<evidence type="ECO:0000313" key="8">
    <source>
        <dbReference type="EMBL" id="MBI3014836.1"/>
    </source>
</evidence>
<dbReference type="PANTHER" id="PTHR43668">
    <property type="entry name" value="ALLANTOINASE"/>
    <property type="match status" value="1"/>
</dbReference>
<dbReference type="HAMAP" id="MF_00220_B">
    <property type="entry name" value="PyrC_classI_B"/>
    <property type="match status" value="1"/>
</dbReference>
<evidence type="ECO:0000256" key="3">
    <source>
        <dbReference type="ARBA" id="ARBA00022723"/>
    </source>
</evidence>
<feature type="binding site" evidence="6">
    <location>
        <position position="95"/>
    </location>
    <ligand>
        <name>substrate</name>
    </ligand>
</feature>
<dbReference type="GO" id="GO:0004038">
    <property type="term" value="F:allantoinase activity"/>
    <property type="evidence" value="ECO:0007669"/>
    <property type="project" value="TreeGrafter"/>
</dbReference>
<evidence type="ECO:0000259" key="7">
    <source>
        <dbReference type="Pfam" id="PF12890"/>
    </source>
</evidence>
<dbReference type="EMBL" id="JACPSX010000131">
    <property type="protein sequence ID" value="MBI3014836.1"/>
    <property type="molecule type" value="Genomic_DNA"/>
</dbReference>
<dbReference type="GO" id="GO:0044205">
    <property type="term" value="P:'de novo' UMP biosynthetic process"/>
    <property type="evidence" value="ECO:0007669"/>
    <property type="project" value="UniProtKB-UniRule"/>
</dbReference>